<evidence type="ECO:0000313" key="3">
    <source>
        <dbReference type="Proteomes" id="UP001558713"/>
    </source>
</evidence>
<dbReference type="Proteomes" id="UP001558713">
    <property type="component" value="Unassembled WGS sequence"/>
</dbReference>
<evidence type="ECO:0000259" key="1">
    <source>
        <dbReference type="PROSITE" id="PS50011"/>
    </source>
</evidence>
<feature type="domain" description="Protein kinase" evidence="1">
    <location>
        <begin position="5"/>
        <end position="95"/>
    </location>
</feature>
<reference evidence="2 3" key="1">
    <citation type="submission" date="2024-04" db="EMBL/GenBank/DDBJ databases">
        <title>Genome assembly C_amara_ONT_v2.</title>
        <authorList>
            <person name="Yant L."/>
            <person name="Moore C."/>
            <person name="Slenker M."/>
        </authorList>
    </citation>
    <scope>NUCLEOTIDE SEQUENCE [LARGE SCALE GENOMIC DNA]</scope>
    <source>
        <tissue evidence="2">Leaf</tissue>
    </source>
</reference>
<dbReference type="PROSITE" id="PS50011">
    <property type="entry name" value="PROTEIN_KINASE_DOM"/>
    <property type="match status" value="1"/>
</dbReference>
<dbReference type="InterPro" id="IPR011009">
    <property type="entry name" value="Kinase-like_dom_sf"/>
</dbReference>
<keyword evidence="3" id="KW-1185">Reference proteome</keyword>
<protein>
    <recommendedName>
        <fullName evidence="1">Protein kinase domain-containing protein</fullName>
    </recommendedName>
</protein>
<proteinExistence type="predicted"/>
<dbReference type="InterPro" id="IPR000719">
    <property type="entry name" value="Prot_kinase_dom"/>
</dbReference>
<comment type="caution">
    <text evidence="2">The sequence shown here is derived from an EMBL/GenBank/DDBJ whole genome shotgun (WGS) entry which is preliminary data.</text>
</comment>
<gene>
    <name evidence="2" type="ORF">V5N11_014436</name>
</gene>
<name>A0ABD1AW15_CARAN</name>
<dbReference type="SUPFAM" id="SSF56112">
    <property type="entry name" value="Protein kinase-like (PK-like)"/>
    <property type="match status" value="1"/>
</dbReference>
<accession>A0ABD1AW15</accession>
<evidence type="ECO:0000313" key="2">
    <source>
        <dbReference type="EMBL" id="KAL1207579.1"/>
    </source>
</evidence>
<sequence length="95" mass="10912">MFPSMEFMKPLGKGSYGSYGLVKFTNPDGSNPYYHAMKSSYAQDFEYLFKEFQILSKLRNCPRIVQTSWTSLSRGVNDYGIRVYRMSMEYAASGS</sequence>
<organism evidence="2 3">
    <name type="scientific">Cardamine amara subsp. amara</name>
    <dbReference type="NCBI Taxonomy" id="228776"/>
    <lineage>
        <taxon>Eukaryota</taxon>
        <taxon>Viridiplantae</taxon>
        <taxon>Streptophyta</taxon>
        <taxon>Embryophyta</taxon>
        <taxon>Tracheophyta</taxon>
        <taxon>Spermatophyta</taxon>
        <taxon>Magnoliopsida</taxon>
        <taxon>eudicotyledons</taxon>
        <taxon>Gunneridae</taxon>
        <taxon>Pentapetalae</taxon>
        <taxon>rosids</taxon>
        <taxon>malvids</taxon>
        <taxon>Brassicales</taxon>
        <taxon>Brassicaceae</taxon>
        <taxon>Cardamineae</taxon>
        <taxon>Cardamine</taxon>
    </lineage>
</organism>
<dbReference type="Gene3D" id="1.10.510.10">
    <property type="entry name" value="Transferase(Phosphotransferase) domain 1"/>
    <property type="match status" value="1"/>
</dbReference>
<dbReference type="EMBL" id="JBANAX010000472">
    <property type="protein sequence ID" value="KAL1207579.1"/>
    <property type="molecule type" value="Genomic_DNA"/>
</dbReference>
<dbReference type="AlphaFoldDB" id="A0ABD1AW15"/>